<keyword evidence="15" id="KW-1133">Transmembrane helix</keyword>
<dbReference type="PANTHER" id="PTHR24292:SF100">
    <property type="entry name" value="CYTOCHROME P450 6A16, ISOFORM B-RELATED"/>
    <property type="match status" value="1"/>
</dbReference>
<dbReference type="InterPro" id="IPR050476">
    <property type="entry name" value="Insect_CytP450_Detox"/>
</dbReference>
<evidence type="ECO:0000313" key="18">
    <source>
        <dbReference type="RefSeq" id="XP_024867943.1"/>
    </source>
</evidence>
<keyword evidence="12 15" id="KW-0472">Membrane</keyword>
<keyword evidence="7" id="KW-0256">Endoplasmic reticulum</keyword>
<dbReference type="FunFam" id="1.10.630.10:FF:000042">
    <property type="entry name" value="Cytochrome P450"/>
    <property type="match status" value="1"/>
</dbReference>
<dbReference type="GO" id="GO:0016705">
    <property type="term" value="F:oxidoreductase activity, acting on paired donors, with incorporation or reduction of molecular oxygen"/>
    <property type="evidence" value="ECO:0007669"/>
    <property type="project" value="InterPro"/>
</dbReference>
<evidence type="ECO:0000256" key="12">
    <source>
        <dbReference type="ARBA" id="ARBA00023136"/>
    </source>
</evidence>
<dbReference type="InterPro" id="IPR001128">
    <property type="entry name" value="Cyt_P450"/>
</dbReference>
<dbReference type="GO" id="GO:0005789">
    <property type="term" value="C:endoplasmic reticulum membrane"/>
    <property type="evidence" value="ECO:0007669"/>
    <property type="project" value="UniProtKB-SubCell"/>
</dbReference>
<feature type="transmembrane region" description="Helical" evidence="15">
    <location>
        <begin position="6"/>
        <end position="26"/>
    </location>
</feature>
<dbReference type="PROSITE" id="PS00086">
    <property type="entry name" value="CYTOCHROME_P450"/>
    <property type="match status" value="1"/>
</dbReference>
<dbReference type="PRINTS" id="PR00385">
    <property type="entry name" value="P450"/>
</dbReference>
<keyword evidence="16" id="KW-1185">Reference proteome</keyword>
<evidence type="ECO:0000256" key="8">
    <source>
        <dbReference type="ARBA" id="ARBA00022848"/>
    </source>
</evidence>
<sequence>MAFIELIIIALSALYIYYKFVIFNFWRKRNVFYIEPVVPTGNITTLITGKQQIGVFLQNFYMKHKEHRAIGIYAFFKPYLIIADPDLIQEVLIKNFSSFHDRGIHFNPKLNPLFENLFCVNGKKWQDLRHKMSPTFTPAKIKRMFPIAKECSERLANYLERKAQTRDSVEMKDMFGRYTIDVIMSTAFGIWSNSIENPNNEYLIQGKKFLRIKILRFILFVSLPKIMDFFSISLADRETTSFFMNMFRENVERRKINNIVTQDFMNLLIQLMERGYVDPDDNKKSDVKSTINKLTMAEATAQAFAFFFAGFESSAATATFALYELAQHQDIQDRVREEIDDMLAKHGDLTYEAINEMKYLKKVINETLRKYPPLPMLNRICTETIDLPMLNTRVPKGTPIIIPVLGLHRDPTIYPDPDNFDPERFNKIETARRHPCAYLPFGEGRRMCIGRRSGELVIKIGLASLLSRYKFKPHPRTATIVYNEKSFGLAIKGGVHLIIEQR</sequence>
<keyword evidence="15" id="KW-0812">Transmembrane</keyword>
<evidence type="ECO:0000256" key="6">
    <source>
        <dbReference type="ARBA" id="ARBA00022723"/>
    </source>
</evidence>
<dbReference type="Pfam" id="PF00067">
    <property type="entry name" value="p450"/>
    <property type="match status" value="1"/>
</dbReference>
<dbReference type="SUPFAM" id="SSF48264">
    <property type="entry name" value="Cytochrome P450"/>
    <property type="match status" value="1"/>
</dbReference>
<dbReference type="PANTHER" id="PTHR24292">
    <property type="entry name" value="CYTOCHROME P450"/>
    <property type="match status" value="1"/>
</dbReference>
<dbReference type="GeneID" id="112452114"/>
<dbReference type="OrthoDB" id="2789670at2759"/>
<evidence type="ECO:0000256" key="13">
    <source>
        <dbReference type="PIRSR" id="PIRSR602401-1"/>
    </source>
</evidence>
<feature type="binding site" description="axial binding residue" evidence="13">
    <location>
        <position position="448"/>
    </location>
    <ligand>
        <name>heme</name>
        <dbReference type="ChEBI" id="CHEBI:30413"/>
    </ligand>
    <ligandPart>
        <name>Fe</name>
        <dbReference type="ChEBI" id="CHEBI:18248"/>
    </ligandPart>
</feature>
<evidence type="ECO:0000256" key="10">
    <source>
        <dbReference type="ARBA" id="ARBA00023004"/>
    </source>
</evidence>
<evidence type="ECO:0000256" key="9">
    <source>
        <dbReference type="ARBA" id="ARBA00023002"/>
    </source>
</evidence>
<evidence type="ECO:0000256" key="3">
    <source>
        <dbReference type="ARBA" id="ARBA00004406"/>
    </source>
</evidence>
<evidence type="ECO:0000313" key="16">
    <source>
        <dbReference type="Proteomes" id="UP000504618"/>
    </source>
</evidence>
<keyword evidence="10 13" id="KW-0408">Iron</keyword>
<evidence type="ECO:0000313" key="17">
    <source>
        <dbReference type="RefSeq" id="XP_024867942.1"/>
    </source>
</evidence>
<evidence type="ECO:0000256" key="7">
    <source>
        <dbReference type="ARBA" id="ARBA00022824"/>
    </source>
</evidence>
<dbReference type="GO" id="GO:0005506">
    <property type="term" value="F:iron ion binding"/>
    <property type="evidence" value="ECO:0007669"/>
    <property type="project" value="InterPro"/>
</dbReference>
<dbReference type="RefSeq" id="XP_024867942.1">
    <property type="nucleotide sequence ID" value="XM_025012174.1"/>
</dbReference>
<keyword evidence="9 14" id="KW-0560">Oxidoreductase</keyword>
<keyword evidence="5 13" id="KW-0349">Heme</keyword>
<evidence type="ECO:0000256" key="14">
    <source>
        <dbReference type="RuleBase" id="RU000461"/>
    </source>
</evidence>
<evidence type="ECO:0000256" key="15">
    <source>
        <dbReference type="SAM" id="Phobius"/>
    </source>
</evidence>
<evidence type="ECO:0000256" key="5">
    <source>
        <dbReference type="ARBA" id="ARBA00022617"/>
    </source>
</evidence>
<evidence type="ECO:0000256" key="1">
    <source>
        <dbReference type="ARBA" id="ARBA00001971"/>
    </source>
</evidence>
<dbReference type="GO" id="GO:0004497">
    <property type="term" value="F:monooxygenase activity"/>
    <property type="evidence" value="ECO:0007669"/>
    <property type="project" value="UniProtKB-KW"/>
</dbReference>
<reference evidence="17 18" key="1">
    <citation type="submission" date="2025-04" db="UniProtKB">
        <authorList>
            <consortium name="RefSeq"/>
        </authorList>
    </citation>
    <scope>IDENTIFICATION</scope>
    <source>
        <tissue evidence="17 18">Whole body</tissue>
    </source>
</reference>
<keyword evidence="8" id="KW-0492">Microsome</keyword>
<protein>
    <submittedName>
        <fullName evidence="17 18">Probable cytochrome P450 6a20</fullName>
    </submittedName>
</protein>
<keyword evidence="11 14" id="KW-0503">Monooxygenase</keyword>
<dbReference type="Gene3D" id="1.10.630.10">
    <property type="entry name" value="Cytochrome P450"/>
    <property type="match status" value="1"/>
</dbReference>
<comment type="subcellular location">
    <subcellularLocation>
        <location evidence="3">Endoplasmic reticulum membrane</location>
        <topology evidence="3">Peripheral membrane protein</topology>
    </subcellularLocation>
    <subcellularLocation>
        <location evidence="2">Microsome membrane</location>
        <topology evidence="2">Peripheral membrane protein</topology>
    </subcellularLocation>
</comment>
<dbReference type="InterPro" id="IPR036396">
    <property type="entry name" value="Cyt_P450_sf"/>
</dbReference>
<accession>A0A6J1PES8</accession>
<organism evidence="16 18">
    <name type="scientific">Temnothorax curvispinosus</name>
    <dbReference type="NCBI Taxonomy" id="300111"/>
    <lineage>
        <taxon>Eukaryota</taxon>
        <taxon>Metazoa</taxon>
        <taxon>Ecdysozoa</taxon>
        <taxon>Arthropoda</taxon>
        <taxon>Hexapoda</taxon>
        <taxon>Insecta</taxon>
        <taxon>Pterygota</taxon>
        <taxon>Neoptera</taxon>
        <taxon>Endopterygota</taxon>
        <taxon>Hymenoptera</taxon>
        <taxon>Apocrita</taxon>
        <taxon>Aculeata</taxon>
        <taxon>Formicoidea</taxon>
        <taxon>Formicidae</taxon>
        <taxon>Myrmicinae</taxon>
        <taxon>Temnothorax</taxon>
    </lineage>
</organism>
<evidence type="ECO:0000256" key="2">
    <source>
        <dbReference type="ARBA" id="ARBA00004174"/>
    </source>
</evidence>
<dbReference type="Proteomes" id="UP000504618">
    <property type="component" value="Unplaced"/>
</dbReference>
<comment type="cofactor">
    <cofactor evidence="1 13">
        <name>heme</name>
        <dbReference type="ChEBI" id="CHEBI:30413"/>
    </cofactor>
</comment>
<evidence type="ECO:0000256" key="11">
    <source>
        <dbReference type="ARBA" id="ARBA00023033"/>
    </source>
</evidence>
<keyword evidence="6 13" id="KW-0479">Metal-binding</keyword>
<name>A0A6J1PES8_9HYME</name>
<comment type="similarity">
    <text evidence="4 14">Belongs to the cytochrome P450 family.</text>
</comment>
<dbReference type="RefSeq" id="XP_024867943.1">
    <property type="nucleotide sequence ID" value="XM_025012175.1"/>
</dbReference>
<dbReference type="AlphaFoldDB" id="A0A6J1PES8"/>
<dbReference type="CDD" id="cd11056">
    <property type="entry name" value="CYP6-like"/>
    <property type="match status" value="1"/>
</dbReference>
<dbReference type="InterPro" id="IPR002401">
    <property type="entry name" value="Cyt_P450_E_grp-I"/>
</dbReference>
<dbReference type="InterPro" id="IPR017972">
    <property type="entry name" value="Cyt_P450_CS"/>
</dbReference>
<gene>
    <name evidence="17 18" type="primary">LOC112452114</name>
</gene>
<feature type="transmembrane region" description="Helical" evidence="15">
    <location>
        <begin position="214"/>
        <end position="235"/>
    </location>
</feature>
<dbReference type="PRINTS" id="PR00463">
    <property type="entry name" value="EP450I"/>
</dbReference>
<evidence type="ECO:0000256" key="4">
    <source>
        <dbReference type="ARBA" id="ARBA00010617"/>
    </source>
</evidence>
<proteinExistence type="inferred from homology"/>
<dbReference type="GO" id="GO:0020037">
    <property type="term" value="F:heme binding"/>
    <property type="evidence" value="ECO:0007669"/>
    <property type="project" value="InterPro"/>
</dbReference>